<dbReference type="SUPFAM" id="SSF51126">
    <property type="entry name" value="Pectin lyase-like"/>
    <property type="match status" value="2"/>
</dbReference>
<dbReference type="EMBL" id="JACXAD010000014">
    <property type="protein sequence ID" value="MBD2768870.1"/>
    <property type="molecule type" value="Genomic_DNA"/>
</dbReference>
<name>A0A927BEM4_9BACT</name>
<feature type="domain" description="Right handed beta helix" evidence="2">
    <location>
        <begin position="107"/>
        <end position="203"/>
    </location>
</feature>
<keyword evidence="5" id="KW-1185">Reference proteome</keyword>
<evidence type="ECO:0000256" key="1">
    <source>
        <dbReference type="SAM" id="SignalP"/>
    </source>
</evidence>
<dbReference type="Proteomes" id="UP000612233">
    <property type="component" value="Unassembled WGS sequence"/>
</dbReference>
<dbReference type="InterPro" id="IPR026444">
    <property type="entry name" value="Secre_tail"/>
</dbReference>
<dbReference type="AlphaFoldDB" id="A0A927BEM4"/>
<dbReference type="NCBIfam" id="TIGR04183">
    <property type="entry name" value="Por_Secre_tail"/>
    <property type="match status" value="1"/>
</dbReference>
<dbReference type="InterPro" id="IPR039448">
    <property type="entry name" value="Beta_helix"/>
</dbReference>
<feature type="signal peptide" evidence="1">
    <location>
        <begin position="1"/>
        <end position="24"/>
    </location>
</feature>
<keyword evidence="1" id="KW-0732">Signal</keyword>
<comment type="caution">
    <text evidence="4">The sequence shown here is derived from an EMBL/GenBank/DDBJ whole genome shotgun (WGS) entry which is preliminary data.</text>
</comment>
<sequence length="606" mass="63992">MKSYSYASCWGLLLAFGLALPAAATDYYVSTTGNDSHAGTSVGNAWRNASKANAFTFRPGDRLLFEGGRTFAGPLQLTATDGGVASNPVVVGSYGTGRATIDGGAGTGLIITGATGIRVNNLNFVGLGRKTGNRGGRGINIGTSLGVTVDQVETSGFQAAGIFFYNSTDVRLTNVYAHDNGGAGISSYQSNNSYVGYCRAISNPGDPTITDNQSGSGIVLSGTRATIEYCEAADNGFDMQQVNNNGPVGIWCYEADQITIQYCISHNNKSPKGDGGGFDLDGGITNSVVQYNYAYENKNYGFAAWEYGASARWTGNTFRYNISINNSGPGLLLGSGGGQGVNNCEVYNNLFYNDSYPAVVQYGGATNFNFRNNIFVGPNSASLVATVSGLTYQANDYWFTNGGFNVGGYGSLAAWANATGQEKVNGALVGLNADPRLRAPANYERLTDPTRLPNLSAFLLQAGSPVVDKGVNLQTAFGINPGTRDFYGRPIPGGSGFDIGPQEGIMVSTPLAGQASNPVDGLSELQSWPNPAQDELTVSYPSRRAQRLALRVFSLTGQLVRQQEQLLLPGPNQFTLRTAGLSPGLYLLQSSDGERVQVRRVCVARP</sequence>
<gene>
    <name evidence="4" type="ORF">IC235_13330</name>
</gene>
<accession>A0A927BEM4</accession>
<dbReference type="SMART" id="SM00710">
    <property type="entry name" value="PbH1"/>
    <property type="match status" value="9"/>
</dbReference>
<feature type="domain" description="Secretion system C-terminal sorting" evidence="3">
    <location>
        <begin position="528"/>
        <end position="602"/>
    </location>
</feature>
<evidence type="ECO:0000259" key="3">
    <source>
        <dbReference type="Pfam" id="PF18962"/>
    </source>
</evidence>
<evidence type="ECO:0000313" key="5">
    <source>
        <dbReference type="Proteomes" id="UP000612233"/>
    </source>
</evidence>
<protein>
    <submittedName>
        <fullName evidence="4">Right-handed parallel beta-helix repeat-containing protein</fullName>
    </submittedName>
</protein>
<dbReference type="InterPro" id="IPR006626">
    <property type="entry name" value="PbH1"/>
</dbReference>
<dbReference type="RefSeq" id="WP_191005684.1">
    <property type="nucleotide sequence ID" value="NZ_JACXAD010000014.1"/>
</dbReference>
<proteinExistence type="predicted"/>
<dbReference type="InterPro" id="IPR011050">
    <property type="entry name" value="Pectin_lyase_fold/virulence"/>
</dbReference>
<dbReference type="Pfam" id="PF18962">
    <property type="entry name" value="Por_Secre_tail"/>
    <property type="match status" value="1"/>
</dbReference>
<dbReference type="InterPro" id="IPR012334">
    <property type="entry name" value="Pectin_lyas_fold"/>
</dbReference>
<feature type="domain" description="Right handed beta helix" evidence="2">
    <location>
        <begin position="208"/>
        <end position="318"/>
    </location>
</feature>
<reference evidence="4" key="1">
    <citation type="submission" date="2020-09" db="EMBL/GenBank/DDBJ databases">
        <authorList>
            <person name="Kim M.K."/>
        </authorList>
    </citation>
    <scope>NUCLEOTIDE SEQUENCE</scope>
    <source>
        <strain evidence="4">BT664</strain>
    </source>
</reference>
<organism evidence="4 5">
    <name type="scientific">Hymenobacter montanus</name>
    <dbReference type="NCBI Taxonomy" id="2771359"/>
    <lineage>
        <taxon>Bacteria</taxon>
        <taxon>Pseudomonadati</taxon>
        <taxon>Bacteroidota</taxon>
        <taxon>Cytophagia</taxon>
        <taxon>Cytophagales</taxon>
        <taxon>Hymenobacteraceae</taxon>
        <taxon>Hymenobacter</taxon>
    </lineage>
</organism>
<evidence type="ECO:0000313" key="4">
    <source>
        <dbReference type="EMBL" id="MBD2768870.1"/>
    </source>
</evidence>
<evidence type="ECO:0000259" key="2">
    <source>
        <dbReference type="Pfam" id="PF13229"/>
    </source>
</evidence>
<feature type="chain" id="PRO_5037020574" evidence="1">
    <location>
        <begin position="25"/>
        <end position="606"/>
    </location>
</feature>
<dbReference type="Pfam" id="PF13229">
    <property type="entry name" value="Beta_helix"/>
    <property type="match status" value="2"/>
</dbReference>
<dbReference type="Gene3D" id="2.160.20.10">
    <property type="entry name" value="Single-stranded right-handed beta-helix, Pectin lyase-like"/>
    <property type="match status" value="1"/>
</dbReference>